<dbReference type="AlphaFoldDB" id="A0A953HSN9"/>
<keyword evidence="2 4" id="KW-0808">Transferase</keyword>
<dbReference type="GO" id="GO:0031388">
    <property type="term" value="P:organic acid phosphorylation"/>
    <property type="evidence" value="ECO:0007669"/>
    <property type="project" value="UniProtKB-UniRule"/>
</dbReference>
<keyword evidence="6" id="KW-1185">Reference proteome</keyword>
<dbReference type="InterPro" id="IPR004381">
    <property type="entry name" value="Glycerate_kinase"/>
</dbReference>
<comment type="similarity">
    <text evidence="1 4">Belongs to the glycerate kinase type-1 family.</text>
</comment>
<dbReference type="Proteomes" id="UP000753961">
    <property type="component" value="Unassembled WGS sequence"/>
</dbReference>
<reference evidence="5" key="1">
    <citation type="submission" date="2021-06" db="EMBL/GenBank/DDBJ databases">
        <title>44 bacteria genomes isolated from Dapeng, Shenzhen.</title>
        <authorList>
            <person name="Zheng W."/>
            <person name="Yu S."/>
            <person name="Huang Y."/>
        </authorList>
    </citation>
    <scope>NUCLEOTIDE SEQUENCE</scope>
    <source>
        <strain evidence="5">DP5N28-2</strain>
    </source>
</reference>
<evidence type="ECO:0000256" key="2">
    <source>
        <dbReference type="ARBA" id="ARBA00022679"/>
    </source>
</evidence>
<organism evidence="5 6">
    <name type="scientific">Membranihabitans marinus</name>
    <dbReference type="NCBI Taxonomy" id="1227546"/>
    <lineage>
        <taxon>Bacteria</taxon>
        <taxon>Pseudomonadati</taxon>
        <taxon>Bacteroidota</taxon>
        <taxon>Saprospiria</taxon>
        <taxon>Saprospirales</taxon>
        <taxon>Saprospiraceae</taxon>
        <taxon>Membranihabitans</taxon>
    </lineage>
</organism>
<evidence type="ECO:0000313" key="6">
    <source>
        <dbReference type="Proteomes" id="UP000753961"/>
    </source>
</evidence>
<dbReference type="NCBIfam" id="TIGR00045">
    <property type="entry name" value="glycerate kinase"/>
    <property type="match status" value="1"/>
</dbReference>
<gene>
    <name evidence="5" type="ORF">KUV50_05960</name>
</gene>
<name>A0A953HSN9_9BACT</name>
<dbReference type="Gene3D" id="3.40.50.10350">
    <property type="entry name" value="Glycerate kinase, domain 1"/>
    <property type="match status" value="1"/>
</dbReference>
<dbReference type="Pfam" id="PF02595">
    <property type="entry name" value="Gly_kinase"/>
    <property type="match status" value="1"/>
</dbReference>
<dbReference type="Gene3D" id="3.90.1510.10">
    <property type="entry name" value="Glycerate kinase, domain 2"/>
    <property type="match status" value="1"/>
</dbReference>
<evidence type="ECO:0000256" key="3">
    <source>
        <dbReference type="ARBA" id="ARBA00022777"/>
    </source>
</evidence>
<dbReference type="PANTHER" id="PTHR21599">
    <property type="entry name" value="GLYCERATE KINASE"/>
    <property type="match status" value="1"/>
</dbReference>
<dbReference type="PIRSF" id="PIRSF006078">
    <property type="entry name" value="GlxK"/>
    <property type="match status" value="1"/>
</dbReference>
<keyword evidence="3 4" id="KW-0418">Kinase</keyword>
<accession>A0A953HSN9</accession>
<dbReference type="InterPro" id="IPR018193">
    <property type="entry name" value="Glyc_kinase_flavodox-like_fold"/>
</dbReference>
<dbReference type="EMBL" id="JAHVHU010000005">
    <property type="protein sequence ID" value="MBY5957665.1"/>
    <property type="molecule type" value="Genomic_DNA"/>
</dbReference>
<evidence type="ECO:0000256" key="1">
    <source>
        <dbReference type="ARBA" id="ARBA00006284"/>
    </source>
</evidence>
<sequence length="384" mass="40460">MSKDIHILLAPDSFKGSLRAPQICTHLKDGILESGFTASLTNLPLADGGEGTVEAVIESMDGSYCNAIVHDPFMRPIEASYGMIEESRTAVIEMAAASGLELIGTDEANPMIATTYGTGELILDALDRGCRQFIIGIGGSATNDGGAGMLEALGATFVPDPTHTQRSIKGGGNLIHLTSVDLTTLDDRLQDAHFQIACDVTNPLLGTQGATQIYATQKGAHPEQLSLLEASLEHWGQLLEKAAGHSIIEIPGSGAAGGLGAGFLAFPSVELASGFELIKDLISLEGHIQKADLIITGEGKVDRQTIYGKVVSGVGKLAQKYNKPVICLAGTLGPGSDQLYPYGITALFSIVNRPMTLDEAMELTPELLRQSGRNLMGLFHAFCN</sequence>
<evidence type="ECO:0000313" key="5">
    <source>
        <dbReference type="EMBL" id="MBY5957665.1"/>
    </source>
</evidence>
<proteinExistence type="inferred from homology"/>
<protein>
    <submittedName>
        <fullName evidence="5">Glycerate kinase</fullName>
    </submittedName>
</protein>
<dbReference type="PANTHER" id="PTHR21599:SF0">
    <property type="entry name" value="GLYCERATE KINASE"/>
    <property type="match status" value="1"/>
</dbReference>
<comment type="caution">
    <text evidence="5">The sequence shown here is derived from an EMBL/GenBank/DDBJ whole genome shotgun (WGS) entry which is preliminary data.</text>
</comment>
<dbReference type="InterPro" id="IPR036129">
    <property type="entry name" value="Glycerate_kinase_sf"/>
</dbReference>
<dbReference type="SUPFAM" id="SSF110738">
    <property type="entry name" value="Glycerate kinase I"/>
    <property type="match status" value="1"/>
</dbReference>
<dbReference type="InterPro" id="IPR018197">
    <property type="entry name" value="Glycerate_kinase_RE-like"/>
</dbReference>
<dbReference type="RefSeq" id="WP_222579182.1">
    <property type="nucleotide sequence ID" value="NZ_JAHVHU010000005.1"/>
</dbReference>
<dbReference type="GO" id="GO:0008887">
    <property type="term" value="F:glycerate kinase activity"/>
    <property type="evidence" value="ECO:0007669"/>
    <property type="project" value="UniProtKB-UniRule"/>
</dbReference>
<evidence type="ECO:0000256" key="4">
    <source>
        <dbReference type="PIRNR" id="PIRNR006078"/>
    </source>
</evidence>